<protein>
    <submittedName>
        <fullName evidence="2">Uncharacterized protein</fullName>
    </submittedName>
</protein>
<keyword evidence="3" id="KW-1185">Reference proteome</keyword>
<feature type="compositionally biased region" description="Low complexity" evidence="1">
    <location>
        <begin position="94"/>
        <end position="118"/>
    </location>
</feature>
<reference evidence="2 3" key="1">
    <citation type="submission" date="2024-01" db="EMBL/GenBank/DDBJ databases">
        <title>A draft genome for the cacao thread blight pathogen Marasmiellus scandens.</title>
        <authorList>
            <person name="Baruah I.K."/>
            <person name="Leung J."/>
            <person name="Bukari Y."/>
            <person name="Amoako-Attah I."/>
            <person name="Meinhardt L.W."/>
            <person name="Bailey B.A."/>
            <person name="Cohen S.P."/>
        </authorList>
    </citation>
    <scope>NUCLEOTIDE SEQUENCE [LARGE SCALE GENOMIC DNA]</scope>
    <source>
        <strain evidence="2 3">GH-19</strain>
    </source>
</reference>
<evidence type="ECO:0000313" key="2">
    <source>
        <dbReference type="EMBL" id="KAK7440803.1"/>
    </source>
</evidence>
<feature type="compositionally biased region" description="Low complexity" evidence="1">
    <location>
        <begin position="73"/>
        <end position="83"/>
    </location>
</feature>
<name>A0ABR1IX12_9AGAR</name>
<comment type="caution">
    <text evidence="2">The sequence shown here is derived from an EMBL/GenBank/DDBJ whole genome shotgun (WGS) entry which is preliminary data.</text>
</comment>
<evidence type="ECO:0000313" key="3">
    <source>
        <dbReference type="Proteomes" id="UP001498398"/>
    </source>
</evidence>
<organism evidence="2 3">
    <name type="scientific">Marasmiellus scandens</name>
    <dbReference type="NCBI Taxonomy" id="2682957"/>
    <lineage>
        <taxon>Eukaryota</taxon>
        <taxon>Fungi</taxon>
        <taxon>Dikarya</taxon>
        <taxon>Basidiomycota</taxon>
        <taxon>Agaricomycotina</taxon>
        <taxon>Agaricomycetes</taxon>
        <taxon>Agaricomycetidae</taxon>
        <taxon>Agaricales</taxon>
        <taxon>Marasmiineae</taxon>
        <taxon>Omphalotaceae</taxon>
        <taxon>Marasmiellus</taxon>
    </lineage>
</organism>
<dbReference type="Proteomes" id="UP001498398">
    <property type="component" value="Unassembled WGS sequence"/>
</dbReference>
<evidence type="ECO:0000256" key="1">
    <source>
        <dbReference type="SAM" id="MobiDB-lite"/>
    </source>
</evidence>
<feature type="region of interest" description="Disordered" evidence="1">
    <location>
        <begin position="73"/>
        <end position="118"/>
    </location>
</feature>
<accession>A0ABR1IX12</accession>
<sequence length="180" mass="19779">MVITRQNADVRKRQRWAERKQVVKIHRESRSLFLGKEQAPNTYTESTWNESSLGPFDSISQAYIKIQKRPVTTAPSTVSSSLTEETENTILADSTNSQVKSSLSNSSTQVESQTSSENVGYGMSLKKMDMNYGEENMDHSSVSSITIGPRAGESKNCSLPMIIMTAATPTPPSTVVTVPQ</sequence>
<gene>
    <name evidence="2" type="ORF">VKT23_016881</name>
</gene>
<proteinExistence type="predicted"/>
<dbReference type="EMBL" id="JBANRG010000066">
    <property type="protein sequence ID" value="KAK7440803.1"/>
    <property type="molecule type" value="Genomic_DNA"/>
</dbReference>